<dbReference type="InterPro" id="IPR001810">
    <property type="entry name" value="F-box_dom"/>
</dbReference>
<protein>
    <recommendedName>
        <fullName evidence="1">F-box domain-containing protein</fullName>
    </recommendedName>
</protein>
<sequence>MASSGCDQNINNLPDGILQEIFSYLHVEDRKTAALVCRLWEKEAFSARLLANVLLRIFHTNCPIKLKVLQNSTRKYRNVRICDNHRCEDTFEFIVAVLDKFGTTIEGFTINGPHTTAQLKVFANMIPYLKRLKIFVMFSGTRQNELPVLGMLHEMHVTFSSQEDLDVLRIAPNVQRLSLINYGHNIRVYEVLELRANQLRSLDLYISDLYSIDKLRFEKLEVLKLRLLLSNEFESHRLHNLFKGLRELKAAHLGFSISESTLAVLCSSCPKLNTLEIRAKNLTVDSFKYLNKLKNLQVFMVKDLDMRLLAQSDPVNAIKALHFDADYVENVEFVDKLYKVFPNVSSMEITNIHTEGFTTFRHICRKFIQLTKLTIIGEPLIEAIEKYNPLDNLGNVEELRFVETSTFGTAISPNRVKRLILDVLQKNKYLCINRYFPHLKHLEVRRRWKLSPEDIAMVHRKFPNCVVDYVLTNVLRAE</sequence>
<evidence type="ECO:0000259" key="1">
    <source>
        <dbReference type="PROSITE" id="PS50181"/>
    </source>
</evidence>
<dbReference type="SUPFAM" id="SSF81383">
    <property type="entry name" value="F-box domain"/>
    <property type="match status" value="1"/>
</dbReference>
<name>A0ABM1ZQE4_AEDAL</name>
<keyword evidence="3" id="KW-1185">Reference proteome</keyword>
<dbReference type="PANTHER" id="PTHR16134">
    <property type="entry name" value="F-BOX/TPR REPEAT PROTEIN POF3"/>
    <property type="match status" value="1"/>
</dbReference>
<proteinExistence type="predicted"/>
<dbReference type="SUPFAM" id="SSF52058">
    <property type="entry name" value="L domain-like"/>
    <property type="match status" value="1"/>
</dbReference>
<feature type="domain" description="F-box" evidence="1">
    <location>
        <begin position="7"/>
        <end position="53"/>
    </location>
</feature>
<dbReference type="EnsemblMetazoa" id="AALFPA23_020677.R30533">
    <property type="protein sequence ID" value="AALFPA23_020677.P30533"/>
    <property type="gene ID" value="AALFPA23_020677"/>
</dbReference>
<dbReference type="RefSeq" id="XP_062715849.1">
    <property type="nucleotide sequence ID" value="XM_062859865.1"/>
</dbReference>
<dbReference type="Gene3D" id="3.80.10.10">
    <property type="entry name" value="Ribonuclease Inhibitor"/>
    <property type="match status" value="1"/>
</dbReference>
<dbReference type="InterPro" id="IPR032675">
    <property type="entry name" value="LRR_dom_sf"/>
</dbReference>
<dbReference type="Pfam" id="PF12937">
    <property type="entry name" value="F-box-like"/>
    <property type="match status" value="1"/>
</dbReference>
<dbReference type="Gene3D" id="1.20.1280.50">
    <property type="match status" value="1"/>
</dbReference>
<dbReference type="Proteomes" id="UP000069940">
    <property type="component" value="Unassembled WGS sequence"/>
</dbReference>
<evidence type="ECO:0000313" key="3">
    <source>
        <dbReference type="Proteomes" id="UP000069940"/>
    </source>
</evidence>
<reference evidence="3" key="1">
    <citation type="journal article" date="2015" name="Proc. Natl. Acad. Sci. U.S.A.">
        <title>Genome sequence of the Asian Tiger mosquito, Aedes albopictus, reveals insights into its biology, genetics, and evolution.</title>
        <authorList>
            <person name="Chen X.G."/>
            <person name="Jiang X."/>
            <person name="Gu J."/>
            <person name="Xu M."/>
            <person name="Wu Y."/>
            <person name="Deng Y."/>
            <person name="Zhang C."/>
            <person name="Bonizzoni M."/>
            <person name="Dermauw W."/>
            <person name="Vontas J."/>
            <person name="Armbruster P."/>
            <person name="Huang X."/>
            <person name="Yang Y."/>
            <person name="Zhang H."/>
            <person name="He W."/>
            <person name="Peng H."/>
            <person name="Liu Y."/>
            <person name="Wu K."/>
            <person name="Chen J."/>
            <person name="Lirakis M."/>
            <person name="Topalis P."/>
            <person name="Van Leeuwen T."/>
            <person name="Hall A.B."/>
            <person name="Jiang X."/>
            <person name="Thorpe C."/>
            <person name="Mueller R.L."/>
            <person name="Sun C."/>
            <person name="Waterhouse R.M."/>
            <person name="Yan G."/>
            <person name="Tu Z.J."/>
            <person name="Fang X."/>
            <person name="James A.A."/>
        </authorList>
    </citation>
    <scope>NUCLEOTIDE SEQUENCE [LARGE SCALE GENOMIC DNA]</scope>
    <source>
        <strain evidence="3">Foshan</strain>
    </source>
</reference>
<accession>A0ABM1ZQE4</accession>
<dbReference type="GeneID" id="134291738"/>
<dbReference type="PANTHER" id="PTHR16134:SF119">
    <property type="entry name" value="AT02038P-RELATED"/>
    <property type="match status" value="1"/>
</dbReference>
<dbReference type="PROSITE" id="PS50181">
    <property type="entry name" value="FBOX"/>
    <property type="match status" value="1"/>
</dbReference>
<reference evidence="2" key="2">
    <citation type="submission" date="2025-05" db="UniProtKB">
        <authorList>
            <consortium name="EnsemblMetazoa"/>
        </authorList>
    </citation>
    <scope>IDENTIFICATION</scope>
    <source>
        <strain evidence="2">Foshan</strain>
    </source>
</reference>
<evidence type="ECO:0000313" key="2">
    <source>
        <dbReference type="EnsemblMetazoa" id="AALFPA23_020677.P30533"/>
    </source>
</evidence>
<dbReference type="InterPro" id="IPR036047">
    <property type="entry name" value="F-box-like_dom_sf"/>
</dbReference>
<organism evidence="2 3">
    <name type="scientific">Aedes albopictus</name>
    <name type="common">Asian tiger mosquito</name>
    <name type="synonym">Stegomyia albopicta</name>
    <dbReference type="NCBI Taxonomy" id="7160"/>
    <lineage>
        <taxon>Eukaryota</taxon>
        <taxon>Metazoa</taxon>
        <taxon>Ecdysozoa</taxon>
        <taxon>Arthropoda</taxon>
        <taxon>Hexapoda</taxon>
        <taxon>Insecta</taxon>
        <taxon>Pterygota</taxon>
        <taxon>Neoptera</taxon>
        <taxon>Endopterygota</taxon>
        <taxon>Diptera</taxon>
        <taxon>Nematocera</taxon>
        <taxon>Culicoidea</taxon>
        <taxon>Culicidae</taxon>
        <taxon>Culicinae</taxon>
        <taxon>Aedini</taxon>
        <taxon>Aedes</taxon>
        <taxon>Stegomyia</taxon>
    </lineage>
</organism>